<dbReference type="AlphaFoldDB" id="Q89J36"/>
<dbReference type="Proteomes" id="UP000002526">
    <property type="component" value="Chromosome"/>
</dbReference>
<protein>
    <submittedName>
        <fullName evidence="2">Blr5448 protein</fullName>
    </submittedName>
</protein>
<dbReference type="InParanoid" id="Q89J36"/>
<reference evidence="3" key="1">
    <citation type="journal article" date="2002" name="DNA Res.">
        <title>Complete genomic sequence of nitrogen-fixing symbiotic bacterium Bradyrhizobium japonicum USDA110.</title>
        <authorList>
            <person name="Kaneko T."/>
            <person name="Nakamura Y."/>
            <person name="Sato S."/>
            <person name="Minamisawa K."/>
            <person name="Uchiumi T."/>
            <person name="Sasamoto S."/>
            <person name="Watanabe A."/>
            <person name="Idesawa K."/>
            <person name="Iriguchi M."/>
            <person name="Kawashima K."/>
            <person name="Kohara M."/>
            <person name="Matsumoto M."/>
            <person name="Shimpo S."/>
            <person name="Tsuruoka H."/>
            <person name="Wada T."/>
            <person name="Yamada M."/>
            <person name="Tabata S."/>
        </authorList>
    </citation>
    <scope>NUCLEOTIDE SEQUENCE [LARGE SCALE GENOMIC DNA]</scope>
    <source>
        <strain evidence="3">JCM 10833 / BCRC 13528 / IAM 13628 / NBRC 14792 / USDA 110</strain>
    </source>
</reference>
<gene>
    <name evidence="2" type="ordered locus">blr5448</name>
</gene>
<evidence type="ECO:0000313" key="3">
    <source>
        <dbReference type="Proteomes" id="UP000002526"/>
    </source>
</evidence>
<feature type="compositionally biased region" description="Low complexity" evidence="1">
    <location>
        <begin position="215"/>
        <end position="227"/>
    </location>
</feature>
<feature type="region of interest" description="Disordered" evidence="1">
    <location>
        <begin position="215"/>
        <end position="240"/>
    </location>
</feature>
<dbReference type="OrthoDB" id="7743892at2"/>
<accession>Q89J36</accession>
<dbReference type="KEGG" id="bja:blr5448"/>
<dbReference type="PATRIC" id="fig|224911.5.peg.5538"/>
<proteinExistence type="predicted"/>
<evidence type="ECO:0000313" key="2">
    <source>
        <dbReference type="EMBL" id="BAC50713.1"/>
    </source>
</evidence>
<sequence length="240" mass="26181">MLPDGDRFRLIEPLVSLGSVGLRNSDACFFWLGCGCPTWIDGIRRACRGQARMVRLGWAVRSRKYLGLALGVVVALSPIVMNPISAEDDKAAAKQPQLPVSAEQALYLIRSTLLTLNDANRSGNYSVLRDLAAPDFQARNSAADLALGFTDLRRRNFDLFSVALAAPQLSTPPYLDPNKMLRLTGFFPTRPLQINFDLTFQNVGNQWRPYGISVATPQAPPETAAAPAPAPAKKNASQKN</sequence>
<dbReference type="eggNOG" id="ENOG5032KI7">
    <property type="taxonomic scope" value="Bacteria"/>
</dbReference>
<keyword evidence="3" id="KW-1185">Reference proteome</keyword>
<organism evidence="2 3">
    <name type="scientific">Bradyrhizobium diazoefficiens (strain JCM 10833 / BCRC 13528 / IAM 13628 / NBRC 14792 / USDA 110)</name>
    <dbReference type="NCBI Taxonomy" id="224911"/>
    <lineage>
        <taxon>Bacteria</taxon>
        <taxon>Pseudomonadati</taxon>
        <taxon>Pseudomonadota</taxon>
        <taxon>Alphaproteobacteria</taxon>
        <taxon>Hyphomicrobiales</taxon>
        <taxon>Nitrobacteraceae</taxon>
        <taxon>Bradyrhizobium</taxon>
    </lineage>
</organism>
<dbReference type="HOGENOM" id="CLU_108044_0_0_5"/>
<evidence type="ECO:0000256" key="1">
    <source>
        <dbReference type="SAM" id="MobiDB-lite"/>
    </source>
</evidence>
<name>Q89J36_BRADU</name>
<dbReference type="EnsemblBacteria" id="BAC50713">
    <property type="protein sequence ID" value="BAC50713"/>
    <property type="gene ID" value="BAC50713"/>
</dbReference>
<dbReference type="EMBL" id="BA000040">
    <property type="protein sequence ID" value="BAC50713.1"/>
    <property type="molecule type" value="Genomic_DNA"/>
</dbReference>